<dbReference type="Gene3D" id="1.10.150.130">
    <property type="match status" value="1"/>
</dbReference>
<feature type="domain" description="Core-binding (CB)" evidence="7">
    <location>
        <begin position="90"/>
        <end position="173"/>
    </location>
</feature>
<dbReference type="PROSITE" id="PS51900">
    <property type="entry name" value="CB"/>
    <property type="match status" value="1"/>
</dbReference>
<dbReference type="InterPro" id="IPR044068">
    <property type="entry name" value="CB"/>
</dbReference>
<evidence type="ECO:0000259" key="6">
    <source>
        <dbReference type="PROSITE" id="PS51898"/>
    </source>
</evidence>
<comment type="similarity">
    <text evidence="1">Belongs to the 'phage' integrase family.</text>
</comment>
<keyword evidence="4" id="KW-0233">DNA recombination</keyword>
<evidence type="ECO:0000256" key="2">
    <source>
        <dbReference type="ARBA" id="ARBA00022908"/>
    </source>
</evidence>
<evidence type="ECO:0000256" key="5">
    <source>
        <dbReference type="PROSITE-ProRule" id="PRU01248"/>
    </source>
</evidence>
<organism evidence="8 9">
    <name type="scientific">Rhodonellum ikkaensis</name>
    <dbReference type="NCBI Taxonomy" id="336829"/>
    <lineage>
        <taxon>Bacteria</taxon>
        <taxon>Pseudomonadati</taxon>
        <taxon>Bacteroidota</taxon>
        <taxon>Cytophagia</taxon>
        <taxon>Cytophagales</taxon>
        <taxon>Cytophagaceae</taxon>
        <taxon>Rhodonellum</taxon>
    </lineage>
</organism>
<dbReference type="PANTHER" id="PTHR30349:SF41">
    <property type="entry name" value="INTEGRASE_RECOMBINASE PROTEIN MJ0367-RELATED"/>
    <property type="match status" value="1"/>
</dbReference>
<dbReference type="InterPro" id="IPR050090">
    <property type="entry name" value="Tyrosine_recombinase_XerCD"/>
</dbReference>
<dbReference type="InterPro" id="IPR011010">
    <property type="entry name" value="DNA_brk_join_enz"/>
</dbReference>
<dbReference type="EMBL" id="FNQC01000020">
    <property type="protein sequence ID" value="SDZ52744.1"/>
    <property type="molecule type" value="Genomic_DNA"/>
</dbReference>
<feature type="domain" description="Tyr recombinase" evidence="6">
    <location>
        <begin position="190"/>
        <end position="363"/>
    </location>
</feature>
<name>A0A1H3TR87_9BACT</name>
<dbReference type="SUPFAM" id="SSF56349">
    <property type="entry name" value="DNA breaking-rejoining enzymes"/>
    <property type="match status" value="1"/>
</dbReference>
<proteinExistence type="inferred from homology"/>
<accession>A0A1H3TR87</accession>
<evidence type="ECO:0000256" key="1">
    <source>
        <dbReference type="ARBA" id="ARBA00008857"/>
    </source>
</evidence>
<sequence>MKTIFIKNAAFQKKQLVLLEFPFDFELKELVKTLAGADWKPSLKAWTIPYSDAVLPDLLVIFKGKAWLDYSGFKKVEIEATPEALPTLAPALALEIQHFTDWMRNRRYSESTIKNYTGGLGLFFRFVGNKNPEQITNEDLESFHKNYIIRKKYSASFQSLVINAVKLYFSNRLKRKLEPMEIERPKQPRLLPHVLSKGEVKTILQAHQNMKHRAMLSLIYACGLRRGELLNLKLTDIDSQRGMVRINQGKGGKDRMVPISDKVIGMLREYYHYGKPKEYLFEGATSGQTYSPTSLQEVLKSAVKKSGIKKPVTLHWLRHSYATHLLESGTDLRFIQELLGHNSSKTTEIYTHVSQKSLQKIKSPFDDL</sequence>
<dbReference type="InterPro" id="IPR002104">
    <property type="entry name" value="Integrase_catalytic"/>
</dbReference>
<dbReference type="PANTHER" id="PTHR30349">
    <property type="entry name" value="PHAGE INTEGRASE-RELATED"/>
    <property type="match status" value="1"/>
</dbReference>
<dbReference type="Proteomes" id="UP000199663">
    <property type="component" value="Unassembled WGS sequence"/>
</dbReference>
<evidence type="ECO:0000259" key="7">
    <source>
        <dbReference type="PROSITE" id="PS51900"/>
    </source>
</evidence>
<dbReference type="PROSITE" id="PS51898">
    <property type="entry name" value="TYR_RECOMBINASE"/>
    <property type="match status" value="1"/>
</dbReference>
<dbReference type="NCBIfam" id="NF040815">
    <property type="entry name" value="recomb_XerA_Arch"/>
    <property type="match status" value="1"/>
</dbReference>
<dbReference type="InterPro" id="IPR004107">
    <property type="entry name" value="Integrase_SAM-like_N"/>
</dbReference>
<dbReference type="InterPro" id="IPR010998">
    <property type="entry name" value="Integrase_recombinase_N"/>
</dbReference>
<dbReference type="RefSeq" id="WP_019600185.1">
    <property type="nucleotide sequence ID" value="NZ_FNQC01000020.1"/>
</dbReference>
<comment type="caution">
    <text evidence="8">The sequence shown here is derived from an EMBL/GenBank/DDBJ whole genome shotgun (WGS) entry which is preliminary data.</text>
</comment>
<dbReference type="InterPro" id="IPR013762">
    <property type="entry name" value="Integrase-like_cat_sf"/>
</dbReference>
<reference evidence="8 9" key="1">
    <citation type="submission" date="2016-10" db="EMBL/GenBank/DDBJ databases">
        <authorList>
            <person name="Varghese N."/>
            <person name="Submissions S."/>
        </authorList>
    </citation>
    <scope>NUCLEOTIDE SEQUENCE [LARGE SCALE GENOMIC DNA]</scope>
    <source>
        <strain evidence="8 9">DSM 17997</strain>
    </source>
</reference>
<gene>
    <name evidence="8" type="ORF">SAMN05444412_12053</name>
</gene>
<protein>
    <submittedName>
        <fullName evidence="8">Site-specific recombinase XerD</fullName>
    </submittedName>
</protein>
<keyword evidence="9" id="KW-1185">Reference proteome</keyword>
<keyword evidence="2" id="KW-0229">DNA integration</keyword>
<keyword evidence="3 5" id="KW-0238">DNA-binding</keyword>
<dbReference type="Gene3D" id="1.10.443.10">
    <property type="entry name" value="Intergrase catalytic core"/>
    <property type="match status" value="1"/>
</dbReference>
<evidence type="ECO:0000313" key="8">
    <source>
        <dbReference type="EMBL" id="SDZ52744.1"/>
    </source>
</evidence>
<evidence type="ECO:0000256" key="4">
    <source>
        <dbReference type="ARBA" id="ARBA00023172"/>
    </source>
</evidence>
<dbReference type="Pfam" id="PF00589">
    <property type="entry name" value="Phage_integrase"/>
    <property type="match status" value="1"/>
</dbReference>
<dbReference type="Pfam" id="PF13495">
    <property type="entry name" value="Phage_int_SAM_4"/>
    <property type="match status" value="1"/>
</dbReference>
<evidence type="ECO:0000256" key="3">
    <source>
        <dbReference type="ARBA" id="ARBA00023125"/>
    </source>
</evidence>
<evidence type="ECO:0000313" key="9">
    <source>
        <dbReference type="Proteomes" id="UP000199663"/>
    </source>
</evidence>